<dbReference type="AlphaFoldDB" id="A0A9N9NPL9"/>
<organism evidence="2 3">
    <name type="scientific">Racocetra fulgida</name>
    <dbReference type="NCBI Taxonomy" id="60492"/>
    <lineage>
        <taxon>Eukaryota</taxon>
        <taxon>Fungi</taxon>
        <taxon>Fungi incertae sedis</taxon>
        <taxon>Mucoromycota</taxon>
        <taxon>Glomeromycotina</taxon>
        <taxon>Glomeromycetes</taxon>
        <taxon>Diversisporales</taxon>
        <taxon>Gigasporaceae</taxon>
        <taxon>Racocetra</taxon>
    </lineage>
</organism>
<gene>
    <name evidence="2" type="ORF">RFULGI_LOCUS13310</name>
</gene>
<name>A0A9N9NPL9_9GLOM</name>
<protein>
    <submittedName>
        <fullName evidence="2">1487_t:CDS:1</fullName>
    </submittedName>
</protein>
<accession>A0A9N9NPL9</accession>
<dbReference type="EMBL" id="CAJVPZ010034566">
    <property type="protein sequence ID" value="CAG8747039.1"/>
    <property type="molecule type" value="Genomic_DNA"/>
</dbReference>
<feature type="non-terminal residue" evidence="2">
    <location>
        <position position="108"/>
    </location>
</feature>
<feature type="region of interest" description="Disordered" evidence="1">
    <location>
        <begin position="65"/>
        <end position="92"/>
    </location>
</feature>
<comment type="caution">
    <text evidence="2">The sequence shown here is derived from an EMBL/GenBank/DDBJ whole genome shotgun (WGS) entry which is preliminary data.</text>
</comment>
<evidence type="ECO:0000313" key="2">
    <source>
        <dbReference type="EMBL" id="CAG8747039.1"/>
    </source>
</evidence>
<reference evidence="2" key="1">
    <citation type="submission" date="2021-06" db="EMBL/GenBank/DDBJ databases">
        <authorList>
            <person name="Kallberg Y."/>
            <person name="Tangrot J."/>
            <person name="Rosling A."/>
        </authorList>
    </citation>
    <scope>NUCLEOTIDE SEQUENCE</scope>
    <source>
        <strain evidence="2">IN212</strain>
    </source>
</reference>
<dbReference type="Proteomes" id="UP000789396">
    <property type="component" value="Unassembled WGS sequence"/>
</dbReference>
<dbReference type="OrthoDB" id="2448307at2759"/>
<sequence>MSYLLSKEFGWENYKTYSADIRIRDAYWNLIILQTLLKMDIFFIGSYALQLIPSQRIGYYSNMSENEQSGSSYLGAENVESPSSKRTSKRESAIRQQQLFAQQRENDK</sequence>
<keyword evidence="3" id="KW-1185">Reference proteome</keyword>
<evidence type="ECO:0000256" key="1">
    <source>
        <dbReference type="SAM" id="MobiDB-lite"/>
    </source>
</evidence>
<proteinExistence type="predicted"/>
<evidence type="ECO:0000313" key="3">
    <source>
        <dbReference type="Proteomes" id="UP000789396"/>
    </source>
</evidence>